<accession>A0ABT2YWL8</accession>
<organism evidence="2 3">
    <name type="scientific">Albidovulum sediminicola</name>
    <dbReference type="NCBI Taxonomy" id="2984331"/>
    <lineage>
        <taxon>Bacteria</taxon>
        <taxon>Pseudomonadati</taxon>
        <taxon>Pseudomonadota</taxon>
        <taxon>Alphaproteobacteria</taxon>
        <taxon>Rhodobacterales</taxon>
        <taxon>Paracoccaceae</taxon>
        <taxon>Albidovulum</taxon>
    </lineage>
</organism>
<dbReference type="Proteomes" id="UP001652503">
    <property type="component" value="Unassembled WGS sequence"/>
</dbReference>
<keyword evidence="3" id="KW-1185">Reference proteome</keyword>
<dbReference type="EMBL" id="JAOWLA010000001">
    <property type="protein sequence ID" value="MCV2863249.1"/>
    <property type="molecule type" value="Genomic_DNA"/>
</dbReference>
<dbReference type="InterPro" id="IPR011009">
    <property type="entry name" value="Kinase-like_dom_sf"/>
</dbReference>
<gene>
    <name evidence="2" type="ORF">OE647_00690</name>
</gene>
<comment type="caution">
    <text evidence="2">The sequence shown here is derived from an EMBL/GenBank/DDBJ whole genome shotgun (WGS) entry which is preliminary data.</text>
</comment>
<evidence type="ECO:0000313" key="3">
    <source>
        <dbReference type="Proteomes" id="UP001652503"/>
    </source>
</evidence>
<sequence length="337" mass="36175">MTPREAAIPGFLAAAGWGAASRQALAGDASARRYERLALAGRSAILMDAPPEKGEDVTRFTRMAAWLLAQGYSAPRLLAEDAAGGFLLLEDLGDDLFARLLATDPAQEQMLYAAAADFLADLGKRPVPDFVQPLDGPALEALLAWVGEWYLPAMGADPAAASALPAAFGRLYSALAGDGPGVLSLRDFHAENLIWLPGRSGHARLGLLDFQDAVAAHPAYDLVSLLQDARRDVSPAVEAAMIDRFARSTGQDRDRLCAIYALLGAQRALRILSVFARLCLHLGRTRYLDFMPRVWGHLARNLAHPALGNLATLLADLREPTPAALARLRERSPCPTP</sequence>
<protein>
    <submittedName>
        <fullName evidence="2">Phosphotransferase</fullName>
    </submittedName>
</protein>
<dbReference type="SUPFAM" id="SSF56112">
    <property type="entry name" value="Protein kinase-like (PK-like)"/>
    <property type="match status" value="1"/>
</dbReference>
<evidence type="ECO:0000313" key="2">
    <source>
        <dbReference type="EMBL" id="MCV2863249.1"/>
    </source>
</evidence>
<dbReference type="Gene3D" id="3.30.200.20">
    <property type="entry name" value="Phosphorylase Kinase, domain 1"/>
    <property type="match status" value="1"/>
</dbReference>
<reference evidence="2 3" key="1">
    <citation type="submission" date="2022-10" db="EMBL/GenBank/DDBJ databases">
        <title>Defluviimonas sp. nov., isolated from ocean surface water.</title>
        <authorList>
            <person name="He W."/>
            <person name="Wang L."/>
            <person name="Zhang D.-F."/>
        </authorList>
    </citation>
    <scope>NUCLEOTIDE SEQUENCE [LARGE SCALE GENOMIC DNA]</scope>
    <source>
        <strain evidence="2 3">WL0075</strain>
    </source>
</reference>
<dbReference type="Gene3D" id="3.90.1200.10">
    <property type="match status" value="1"/>
</dbReference>
<dbReference type="Pfam" id="PF01636">
    <property type="entry name" value="APH"/>
    <property type="match status" value="1"/>
</dbReference>
<proteinExistence type="predicted"/>
<dbReference type="InterPro" id="IPR002575">
    <property type="entry name" value="Aminoglycoside_PTrfase"/>
</dbReference>
<dbReference type="RefSeq" id="WP_263719666.1">
    <property type="nucleotide sequence ID" value="NZ_JAOWLA010000001.1"/>
</dbReference>
<evidence type="ECO:0000259" key="1">
    <source>
        <dbReference type="Pfam" id="PF01636"/>
    </source>
</evidence>
<feature type="domain" description="Aminoglycoside phosphotransferase" evidence="1">
    <location>
        <begin position="23"/>
        <end position="256"/>
    </location>
</feature>
<name>A0ABT2YWL8_9RHOB</name>